<evidence type="ECO:0000313" key="4">
    <source>
        <dbReference type="Proteomes" id="UP000325054"/>
    </source>
</evidence>
<protein>
    <submittedName>
        <fullName evidence="3">Glycosyltransferase family 2 protein</fullName>
    </submittedName>
</protein>
<dbReference type="CDD" id="cd00761">
    <property type="entry name" value="Glyco_tranf_GTA_type"/>
    <property type="match status" value="1"/>
</dbReference>
<dbReference type="Proteomes" id="UP000325054">
    <property type="component" value="Unassembled WGS sequence"/>
</dbReference>
<dbReference type="GO" id="GO:0016758">
    <property type="term" value="F:hexosyltransferase activity"/>
    <property type="evidence" value="ECO:0007669"/>
    <property type="project" value="UniProtKB-ARBA"/>
</dbReference>
<dbReference type="PANTHER" id="PTHR22916">
    <property type="entry name" value="GLYCOSYLTRANSFERASE"/>
    <property type="match status" value="1"/>
</dbReference>
<feature type="domain" description="Glycosyltransferase 2-like" evidence="2">
    <location>
        <begin position="7"/>
        <end position="108"/>
    </location>
</feature>
<dbReference type="Pfam" id="PF00535">
    <property type="entry name" value="Glycos_transf_2"/>
    <property type="match status" value="1"/>
</dbReference>
<comment type="caution">
    <text evidence="3">The sequence shown here is derived from an EMBL/GenBank/DDBJ whole genome shotgun (WGS) entry which is preliminary data.</text>
</comment>
<proteinExistence type="inferred from homology"/>
<keyword evidence="3" id="KW-0808">Transferase</keyword>
<dbReference type="InterPro" id="IPR001173">
    <property type="entry name" value="Glyco_trans_2-like"/>
</dbReference>
<sequence length="297" mass="34673">MSKYKITVFTATYNREHTLSRLYYSLQRQTFREFEWVIVDDGSTDNTEELINNFKSDKINSFTIKYIKQERGGKHRAINTGLDIAEGELFFLVDSDDYITENALEKIVFWEKSINNKSEYSGLCGLSGYDKNTSIGTTFKGDYKDMRVTEQFSSSITGDRANIFYTSIFRKYKYPTFEGEWHIAPGVPYIRMATDGYKMRYFNDIIYIAEYLEDGLTKMGDRKISENFNGYTLRSKELLLTEIPLKRKLEVIGKYSYLGKKKGLKYNKIAKNLNTNIIVTYLLGRLAEVYFLLRNSK</sequence>
<dbReference type="SUPFAM" id="SSF53448">
    <property type="entry name" value="Nucleotide-diphospho-sugar transferases"/>
    <property type="match status" value="1"/>
</dbReference>
<dbReference type="OrthoDB" id="9810303at2"/>
<dbReference type="Gene3D" id="3.90.550.10">
    <property type="entry name" value="Spore Coat Polysaccharide Biosynthesis Protein SpsA, Chain A"/>
    <property type="match status" value="1"/>
</dbReference>
<organism evidence="3 4">
    <name type="scientific">Rossellomorea aquimaris</name>
    <dbReference type="NCBI Taxonomy" id="189382"/>
    <lineage>
        <taxon>Bacteria</taxon>
        <taxon>Bacillati</taxon>
        <taxon>Bacillota</taxon>
        <taxon>Bacilli</taxon>
        <taxon>Bacillales</taxon>
        <taxon>Bacillaceae</taxon>
        <taxon>Rossellomorea</taxon>
    </lineage>
</organism>
<evidence type="ECO:0000259" key="2">
    <source>
        <dbReference type="Pfam" id="PF00535"/>
    </source>
</evidence>
<accession>A0A5D4TW03</accession>
<dbReference type="RefSeq" id="WP_148991991.1">
    <property type="nucleotide sequence ID" value="NZ_VTEW01000008.1"/>
</dbReference>
<comment type="similarity">
    <text evidence="1">Belongs to the glycosyltransferase 2 family.</text>
</comment>
<evidence type="ECO:0000313" key="3">
    <source>
        <dbReference type="EMBL" id="TYS78554.1"/>
    </source>
</evidence>
<reference evidence="3 4" key="1">
    <citation type="submission" date="2019-08" db="EMBL/GenBank/DDBJ databases">
        <title>Bacillus genomes from the desert of Cuatro Cienegas, Coahuila.</title>
        <authorList>
            <person name="Olmedo-Alvarez G."/>
        </authorList>
    </citation>
    <scope>NUCLEOTIDE SEQUENCE [LARGE SCALE GENOMIC DNA]</scope>
    <source>
        <strain evidence="3 4">CH451a_14T</strain>
    </source>
</reference>
<dbReference type="EMBL" id="VTEW01000008">
    <property type="protein sequence ID" value="TYS78554.1"/>
    <property type="molecule type" value="Genomic_DNA"/>
</dbReference>
<dbReference type="PANTHER" id="PTHR22916:SF3">
    <property type="entry name" value="UDP-GLCNAC:BETAGAL BETA-1,3-N-ACETYLGLUCOSAMINYLTRANSFERASE-LIKE PROTEIN 1"/>
    <property type="match status" value="1"/>
</dbReference>
<dbReference type="InterPro" id="IPR029044">
    <property type="entry name" value="Nucleotide-diphossugar_trans"/>
</dbReference>
<gene>
    <name evidence="3" type="ORF">FZC80_12490</name>
</gene>
<evidence type="ECO:0000256" key="1">
    <source>
        <dbReference type="ARBA" id="ARBA00006739"/>
    </source>
</evidence>
<dbReference type="AlphaFoldDB" id="A0A5D4TW03"/>
<name>A0A5D4TW03_9BACI</name>